<feature type="transmembrane region" description="Helical" evidence="7">
    <location>
        <begin position="543"/>
        <end position="567"/>
    </location>
</feature>
<keyword evidence="5 7" id="KW-1133">Transmembrane helix</keyword>
<feature type="transmembrane region" description="Helical" evidence="7">
    <location>
        <begin position="136"/>
        <end position="158"/>
    </location>
</feature>
<keyword evidence="6 7" id="KW-0472">Membrane</keyword>
<dbReference type="InterPro" id="IPR003919">
    <property type="entry name" value="Cell_synth_A"/>
</dbReference>
<dbReference type="PANTHER" id="PTHR43867:SF2">
    <property type="entry name" value="CELLULOSE SYNTHASE CATALYTIC SUBUNIT A [UDP-FORMING]"/>
    <property type="match status" value="1"/>
</dbReference>
<evidence type="ECO:0000256" key="3">
    <source>
        <dbReference type="ARBA" id="ARBA00022679"/>
    </source>
</evidence>
<organism evidence="9 10">
    <name type="scientific">Thermocoleostomius sinensis A174</name>
    <dbReference type="NCBI Taxonomy" id="2016057"/>
    <lineage>
        <taxon>Bacteria</taxon>
        <taxon>Bacillati</taxon>
        <taxon>Cyanobacteriota</taxon>
        <taxon>Cyanophyceae</taxon>
        <taxon>Oculatellales</taxon>
        <taxon>Oculatellaceae</taxon>
        <taxon>Thermocoleostomius</taxon>
    </lineage>
</organism>
<dbReference type="PRINTS" id="PR01439">
    <property type="entry name" value="CELLSNTHASEA"/>
</dbReference>
<sequence>MTTTSPLETQGVKASKRPLFRPQVATVVLLGVVLLAGAIVAAWFTGQGTISRIFNQLNQLQSNPPLWLEVPLVAGAYLLVPTVMLFVIVLVVMKVSPQPRAWSRFVVVGILLALTLRYFLWRSLSTLNLNTPINGLFSLGLFFMELLMLTSTSIQLFLMLRVRDRRREADWLAMDVVEKRFTPTVDVMIPTYNEPAFILRRTIIGCQAIDYPFKTIYLLDDTRRPEIEALAAELGCEYRTRPDNRFAKAGNLNHAIAQTDGELIVVFDADFVPTRNFLTRTIGFFQDPQVALVQTPQTFYNADPIARNLGLENILTPEEEVFYRQIQPIRDGAGSVICSGTSFVVRRSALEATGGFVTDSLSEDYFTGIRLTAQGYRLIYLDEKLSAGLAAENIAAHALQRLRWARGTLQAFFIKANPLTIPGLNFLQRLAHLEGLLHWFTSLSRVGFLLMPLAYSFLGVIPLRATAAELLYFFLPYYLVQLAVFSWLNYRSRSALLSDIYSLVLAFPLALTVIQVMLNPFSRGFKVTPKGTASDRFSFNWNLAWPLLALFVATAVSLWVNVGNCMIKGAWAETVPPDIAVQIKGIGLGWIWSAYNLIMIGIALLILLDVPRPSPYEWFNLQRTVKLTVLDTSEHTFYGITTMMSEVGAELALTQAGFPRLAPEETLPVCLEIQENGLHLQGEVVRSGFDGEFPTVRIMFEPMNLLQQRQLTEMLFCRPGQWKSRCTPNEFQSLWLLFRILLRPRVLFDRHIDVSAVSVAQV</sequence>
<feature type="transmembrane region" description="Helical" evidence="7">
    <location>
        <begin position="105"/>
        <end position="124"/>
    </location>
</feature>
<dbReference type="EMBL" id="CP113797">
    <property type="protein sequence ID" value="WAL59306.1"/>
    <property type="molecule type" value="Genomic_DNA"/>
</dbReference>
<dbReference type="Pfam" id="PF03552">
    <property type="entry name" value="Cellulose_synt"/>
    <property type="match status" value="1"/>
</dbReference>
<evidence type="ECO:0000256" key="2">
    <source>
        <dbReference type="ARBA" id="ARBA00022676"/>
    </source>
</evidence>
<dbReference type="GO" id="GO:0006011">
    <property type="term" value="P:UDP-alpha-D-glucose metabolic process"/>
    <property type="evidence" value="ECO:0007669"/>
    <property type="project" value="InterPro"/>
</dbReference>
<dbReference type="InterPro" id="IPR001173">
    <property type="entry name" value="Glyco_trans_2-like"/>
</dbReference>
<dbReference type="KEGG" id="tsin:OXH18_19335"/>
<feature type="domain" description="Glycosyltransferase 2-like" evidence="8">
    <location>
        <begin position="187"/>
        <end position="352"/>
    </location>
</feature>
<reference evidence="9" key="1">
    <citation type="submission" date="2022-12" db="EMBL/GenBank/DDBJ databases">
        <title>Polyphasic identification of a Novel Hot-Spring Cyanobacterium Ocullathermofonsia sinensis gen nov. sp. nov. and Genomic Insights on its Adaptations to the Thermal Habitat.</title>
        <authorList>
            <person name="Daroch M."/>
            <person name="Tang J."/>
            <person name="Jiang Y."/>
        </authorList>
    </citation>
    <scope>NUCLEOTIDE SEQUENCE</scope>
    <source>
        <strain evidence="9">PKUAC-SCTA174</strain>
    </source>
</reference>
<evidence type="ECO:0000256" key="1">
    <source>
        <dbReference type="ARBA" id="ARBA00004127"/>
    </source>
</evidence>
<keyword evidence="10" id="KW-1185">Reference proteome</keyword>
<feature type="transmembrane region" description="Helical" evidence="7">
    <location>
        <begin position="24"/>
        <end position="46"/>
    </location>
</feature>
<evidence type="ECO:0000259" key="8">
    <source>
        <dbReference type="Pfam" id="PF00535"/>
    </source>
</evidence>
<dbReference type="InterPro" id="IPR050321">
    <property type="entry name" value="Glycosyltr_2/OpgH_subfam"/>
</dbReference>
<dbReference type="PANTHER" id="PTHR43867">
    <property type="entry name" value="CELLULOSE SYNTHASE CATALYTIC SUBUNIT A [UDP-FORMING]"/>
    <property type="match status" value="1"/>
</dbReference>
<dbReference type="GO" id="GO:0005886">
    <property type="term" value="C:plasma membrane"/>
    <property type="evidence" value="ECO:0007669"/>
    <property type="project" value="TreeGrafter"/>
</dbReference>
<evidence type="ECO:0000313" key="10">
    <source>
        <dbReference type="Proteomes" id="UP001163152"/>
    </source>
</evidence>
<dbReference type="GO" id="GO:0035438">
    <property type="term" value="F:cyclic-di-GMP binding"/>
    <property type="evidence" value="ECO:0007669"/>
    <property type="project" value="InterPro"/>
</dbReference>
<proteinExistence type="predicted"/>
<gene>
    <name evidence="9" type="ORF">OXH18_19335</name>
</gene>
<dbReference type="Pfam" id="PF00535">
    <property type="entry name" value="Glycos_transf_2"/>
    <property type="match status" value="1"/>
</dbReference>
<evidence type="ECO:0000256" key="4">
    <source>
        <dbReference type="ARBA" id="ARBA00022692"/>
    </source>
</evidence>
<keyword evidence="2 9" id="KW-0328">Glycosyltransferase</keyword>
<accession>A0A9E8ZIU1</accession>
<comment type="subcellular location">
    <subcellularLocation>
        <location evidence="1">Endomembrane system</location>
        <topology evidence="1">Multi-pass membrane protein</topology>
    </subcellularLocation>
</comment>
<feature type="transmembrane region" description="Helical" evidence="7">
    <location>
        <begin position="588"/>
        <end position="608"/>
    </location>
</feature>
<dbReference type="AlphaFoldDB" id="A0A9E8ZIU1"/>
<feature type="transmembrane region" description="Helical" evidence="7">
    <location>
        <begin position="66"/>
        <end position="93"/>
    </location>
</feature>
<evidence type="ECO:0000313" key="9">
    <source>
        <dbReference type="EMBL" id="WAL59306.1"/>
    </source>
</evidence>
<dbReference type="RefSeq" id="WP_268609079.1">
    <property type="nucleotide sequence ID" value="NZ_CP113797.1"/>
</dbReference>
<evidence type="ECO:0000256" key="6">
    <source>
        <dbReference type="ARBA" id="ARBA00023136"/>
    </source>
</evidence>
<dbReference type="InterPro" id="IPR005150">
    <property type="entry name" value="Cellulose_synth"/>
</dbReference>
<dbReference type="GO" id="GO:0012505">
    <property type="term" value="C:endomembrane system"/>
    <property type="evidence" value="ECO:0007669"/>
    <property type="project" value="UniProtKB-SubCell"/>
</dbReference>
<dbReference type="GO" id="GO:0016760">
    <property type="term" value="F:cellulose synthase (UDP-forming) activity"/>
    <property type="evidence" value="ECO:0007669"/>
    <property type="project" value="InterPro"/>
</dbReference>
<dbReference type="GO" id="GO:0030244">
    <property type="term" value="P:cellulose biosynthetic process"/>
    <property type="evidence" value="ECO:0007669"/>
    <property type="project" value="InterPro"/>
</dbReference>
<dbReference type="SUPFAM" id="SSF53448">
    <property type="entry name" value="Nucleotide-diphospho-sugar transferases"/>
    <property type="match status" value="1"/>
</dbReference>
<feature type="transmembrane region" description="Helical" evidence="7">
    <location>
        <begin position="436"/>
        <end position="458"/>
    </location>
</feature>
<evidence type="ECO:0000256" key="7">
    <source>
        <dbReference type="SAM" id="Phobius"/>
    </source>
</evidence>
<dbReference type="InterPro" id="IPR029044">
    <property type="entry name" value="Nucleotide-diphossugar_trans"/>
</dbReference>
<keyword evidence="4 7" id="KW-0812">Transmembrane</keyword>
<feature type="transmembrane region" description="Helical" evidence="7">
    <location>
        <begin position="470"/>
        <end position="488"/>
    </location>
</feature>
<name>A0A9E8ZIU1_9CYAN</name>
<dbReference type="Gene3D" id="3.90.550.10">
    <property type="entry name" value="Spore Coat Polysaccharide Biosynthesis Protein SpsA, Chain A"/>
    <property type="match status" value="1"/>
</dbReference>
<dbReference type="CDD" id="cd06421">
    <property type="entry name" value="CESA_CelA_like"/>
    <property type="match status" value="1"/>
</dbReference>
<protein>
    <submittedName>
        <fullName evidence="9">Glycosyltransferase</fullName>
        <ecNumber evidence="9">2.4.-.-</ecNumber>
    </submittedName>
</protein>
<evidence type="ECO:0000256" key="5">
    <source>
        <dbReference type="ARBA" id="ARBA00022989"/>
    </source>
</evidence>
<keyword evidence="3 9" id="KW-0808">Transferase</keyword>
<dbReference type="Proteomes" id="UP001163152">
    <property type="component" value="Chromosome"/>
</dbReference>
<feature type="transmembrane region" description="Helical" evidence="7">
    <location>
        <begin position="500"/>
        <end position="518"/>
    </location>
</feature>
<dbReference type="EC" id="2.4.-.-" evidence="9"/>